<name>A0A166DLM3_9EURY</name>
<dbReference type="RefSeq" id="WP_066971357.1">
    <property type="nucleotide sequence ID" value="NZ_LWMT01000087.1"/>
</dbReference>
<organism evidence="1 2">
    <name type="scientific">Methanobrevibacter filiformis</name>
    <dbReference type="NCBI Taxonomy" id="55758"/>
    <lineage>
        <taxon>Archaea</taxon>
        <taxon>Methanobacteriati</taxon>
        <taxon>Methanobacteriota</taxon>
        <taxon>Methanomada group</taxon>
        <taxon>Methanobacteria</taxon>
        <taxon>Methanobacteriales</taxon>
        <taxon>Methanobacteriaceae</taxon>
        <taxon>Methanobrevibacter</taxon>
    </lineage>
</organism>
<dbReference type="AlphaFoldDB" id="A0A166DLM3"/>
<protein>
    <submittedName>
        <fullName evidence="1">Uncharacterized protein</fullName>
    </submittedName>
</protein>
<keyword evidence="2" id="KW-1185">Reference proteome</keyword>
<gene>
    <name evidence="1" type="ORF">MBFIL_05920</name>
</gene>
<evidence type="ECO:0000313" key="1">
    <source>
        <dbReference type="EMBL" id="KZX15728.1"/>
    </source>
</evidence>
<proteinExistence type="predicted"/>
<accession>A0A166DLM3</accession>
<comment type="caution">
    <text evidence="1">The sequence shown here is derived from an EMBL/GenBank/DDBJ whole genome shotgun (WGS) entry which is preliminary data.</text>
</comment>
<dbReference type="Proteomes" id="UP000077066">
    <property type="component" value="Unassembled WGS sequence"/>
</dbReference>
<reference evidence="1 2" key="1">
    <citation type="submission" date="2016-04" db="EMBL/GenBank/DDBJ databases">
        <title>Genome sequence of Methanobrevibacter filiformis DSM 11501.</title>
        <authorList>
            <person name="Poehlein A."/>
            <person name="Seedorf H."/>
            <person name="Daniel R."/>
        </authorList>
    </citation>
    <scope>NUCLEOTIDE SEQUENCE [LARGE SCALE GENOMIC DNA]</scope>
    <source>
        <strain evidence="1 2">DSM 11501</strain>
    </source>
</reference>
<dbReference type="PATRIC" id="fig|55758.3.peg.667"/>
<dbReference type="EMBL" id="LWMT01000087">
    <property type="protein sequence ID" value="KZX15728.1"/>
    <property type="molecule type" value="Genomic_DNA"/>
</dbReference>
<dbReference type="OrthoDB" id="381267at2157"/>
<evidence type="ECO:0000313" key="2">
    <source>
        <dbReference type="Proteomes" id="UP000077066"/>
    </source>
</evidence>
<sequence>MKAPNAKVRLNLNKKEERKTLDVMAHGWETNINLPEIINIQTRPILQEGLTMVKGSNELLFNLNSKNREITSLVRIAQAGLVVEHGTADNGELRLPWQAMVKSEYKANNIIIELDHGQIMKFTSLPVLRNVKYSVNYVSNYINDQIKKHRL</sequence>